<organism evidence="4 7">
    <name type="scientific">Nocardia seriolae</name>
    <dbReference type="NCBI Taxonomy" id="37332"/>
    <lineage>
        <taxon>Bacteria</taxon>
        <taxon>Bacillati</taxon>
        <taxon>Actinomycetota</taxon>
        <taxon>Actinomycetes</taxon>
        <taxon>Mycobacteriales</taxon>
        <taxon>Nocardiaceae</taxon>
        <taxon>Nocardia</taxon>
    </lineage>
</organism>
<evidence type="ECO:0000313" key="7">
    <source>
        <dbReference type="Proteomes" id="UP000180166"/>
    </source>
</evidence>
<dbReference type="KEGG" id="nsr:NS506_02368"/>
<dbReference type="InterPro" id="IPR002563">
    <property type="entry name" value="Flavin_Rdtase-like_dom"/>
</dbReference>
<proteinExistence type="inferred from homology"/>
<reference evidence="5 6" key="2">
    <citation type="journal article" date="2016" name="Genome Announc.">
        <title>Draft Genome Sequence of Erythromycin- and Oxytetracycline-Sensitive Nocardia seriolae Strain U-1 (NBRC 110359).</title>
        <authorList>
            <person name="Imajoh M."/>
            <person name="Sukeda M."/>
            <person name="Shimizu M."/>
            <person name="Yamane J."/>
            <person name="Ohnishi K."/>
            <person name="Oshima S."/>
        </authorList>
    </citation>
    <scope>NUCLEOTIDE SEQUENCE [LARGE SCALE GENOMIC DNA]</scope>
    <source>
        <strain evidence="5 6">U-1</strain>
    </source>
</reference>
<evidence type="ECO:0000313" key="5">
    <source>
        <dbReference type="EMBL" id="GAP28137.1"/>
    </source>
</evidence>
<name>A0ABC8AQG6_9NOCA</name>
<dbReference type="EMBL" id="BBYQ01000028">
    <property type="protein sequence ID" value="GAP28137.1"/>
    <property type="molecule type" value="Genomic_DNA"/>
</dbReference>
<dbReference type="EMBL" id="CP017839">
    <property type="protein sequence ID" value="APA96434.1"/>
    <property type="molecule type" value="Genomic_DNA"/>
</dbReference>
<reference evidence="4 7" key="3">
    <citation type="submission" date="2016-10" db="EMBL/GenBank/DDBJ databases">
        <title>Genome sequence of Nocardia seriolae strain EM150506, isolated from Anguila japonica.</title>
        <authorList>
            <person name="Han H.-J."/>
        </authorList>
    </citation>
    <scope>NUCLEOTIDE SEQUENCE [LARGE SCALE GENOMIC DNA]</scope>
    <source>
        <strain evidence="4 7">EM150506</strain>
    </source>
</reference>
<evidence type="ECO:0000259" key="3">
    <source>
        <dbReference type="SMART" id="SM00903"/>
    </source>
</evidence>
<evidence type="ECO:0000256" key="1">
    <source>
        <dbReference type="ARBA" id="ARBA00008898"/>
    </source>
</evidence>
<dbReference type="InterPro" id="IPR050268">
    <property type="entry name" value="NADH-dep_flavin_reductase"/>
</dbReference>
<reference evidence="6" key="1">
    <citation type="submission" date="2015-07" db="EMBL/GenBank/DDBJ databases">
        <title>Nocardia seriolae U-1 whole genome shotgun sequence.</title>
        <authorList>
            <person name="Imajoh M."/>
            <person name="Fukumoto Y."/>
            <person name="Sukeda M."/>
            <person name="Yamane J."/>
            <person name="Yamasaki K."/>
            <person name="Shimizu M."/>
            <person name="Ohnishi K."/>
            <person name="Oshima S."/>
        </authorList>
    </citation>
    <scope>NUCLEOTIDE SEQUENCE [LARGE SCALE GENOMIC DNA]</scope>
    <source>
        <strain evidence="6">U-1</strain>
    </source>
</reference>
<protein>
    <submittedName>
        <fullName evidence="4">Flavin reductase (NADPH)</fullName>
        <ecNumber evidence="4">1.5.1.-</ecNumber>
    </submittedName>
    <submittedName>
        <fullName evidence="5">Oxidase</fullName>
    </submittedName>
</protein>
<evidence type="ECO:0000313" key="6">
    <source>
        <dbReference type="Proteomes" id="UP000037179"/>
    </source>
</evidence>
<keyword evidence="2 4" id="KW-0560">Oxidoreductase</keyword>
<dbReference type="Proteomes" id="UP000180166">
    <property type="component" value="Chromosome"/>
</dbReference>
<dbReference type="RefSeq" id="WP_197707887.1">
    <property type="nucleotide sequence ID" value="NZ_AP017900.1"/>
</dbReference>
<dbReference type="SUPFAM" id="SSF50475">
    <property type="entry name" value="FMN-binding split barrel"/>
    <property type="match status" value="1"/>
</dbReference>
<dbReference type="PANTHER" id="PTHR30466">
    <property type="entry name" value="FLAVIN REDUCTASE"/>
    <property type="match status" value="1"/>
</dbReference>
<dbReference type="SMART" id="SM00903">
    <property type="entry name" value="Flavin_Reduct"/>
    <property type="match status" value="1"/>
</dbReference>
<comment type="similarity">
    <text evidence="1">Belongs to the non-flavoprotein flavin reductase family.</text>
</comment>
<sequence length="173" mass="18117">MTARSEVDAECFRALMTGFPTGVAVLTSRDAGGRPQGMTCSSLCSVALDPPTLLVCVRRGSTTLTAMLGSGAFAVNLLHTAGRRAAELFASSASERFGQVPWRQGAVQSGPHLIEDAHTVADCAVGECHAAGDHVVVFGEVRAVTRLSDRAPLLYGQRRYAGWPAPGADSLCE</sequence>
<evidence type="ECO:0000256" key="2">
    <source>
        <dbReference type="ARBA" id="ARBA00023002"/>
    </source>
</evidence>
<gene>
    <name evidence="4" type="ORF">NS506_02368</name>
    <name evidence="5" type="ORF">NSK11_contig00028-0051</name>
</gene>
<dbReference type="AlphaFoldDB" id="A0ABC8AQG6"/>
<dbReference type="EC" id="1.5.1.-" evidence="4"/>
<dbReference type="PANTHER" id="PTHR30466:SF1">
    <property type="entry name" value="FMN REDUCTASE (NADH) RUTF"/>
    <property type="match status" value="1"/>
</dbReference>
<dbReference type="Proteomes" id="UP000037179">
    <property type="component" value="Unassembled WGS sequence"/>
</dbReference>
<dbReference type="Pfam" id="PF01613">
    <property type="entry name" value="Flavin_Reduct"/>
    <property type="match status" value="1"/>
</dbReference>
<feature type="domain" description="Flavin reductase like" evidence="3">
    <location>
        <begin position="16"/>
        <end position="162"/>
    </location>
</feature>
<accession>A0ABC8AQG6</accession>
<dbReference type="InterPro" id="IPR012349">
    <property type="entry name" value="Split_barrel_FMN-bd"/>
</dbReference>
<evidence type="ECO:0000313" key="4">
    <source>
        <dbReference type="EMBL" id="APA96434.1"/>
    </source>
</evidence>
<dbReference type="GO" id="GO:0016646">
    <property type="term" value="F:oxidoreductase activity, acting on the CH-NH group of donors, NAD or NADP as acceptor"/>
    <property type="evidence" value="ECO:0007669"/>
    <property type="project" value="UniProtKB-ARBA"/>
</dbReference>
<dbReference type="Gene3D" id="2.30.110.10">
    <property type="entry name" value="Electron Transport, Fmn-binding Protein, Chain A"/>
    <property type="match status" value="1"/>
</dbReference>
<keyword evidence="6" id="KW-1185">Reference proteome</keyword>
<dbReference type="GeneID" id="93373103"/>